<dbReference type="EMBL" id="JARRAG010000002">
    <property type="protein sequence ID" value="MDG3007345.1"/>
    <property type="molecule type" value="Genomic_DNA"/>
</dbReference>
<sequence length="352" mass="39718">MPKYRVEDFEPILKQVSNICSHTRIENFLRDAKKINPDIKSSGKKDQIVFESLKEAAKEESLADAIIDMLVDAEESGRQYVFLYRANTPDVAAAASDAEAVAEGVLGVGWQERLEFPKVLARPEGEVWADFRIGPTGSLGSGWVAKRYLGKKRWEPSERKPVSAGLEVQMWRQRLRREVLLVRWRPEGILEMRIPQRPTRNELYAEVAGLWTAIGGGLKEGDFEPLNLTPACMRLIEEHESYVDLCRLGDARVRDEQMGFAKFSTPSGRDHLMSNITREKAIRLYRLCSELVVTWHLDRDSHDASGDLRTVVGKHGAHTIHVRARTTGRAVQHATDQFLRLLRQDPAGAPGA</sequence>
<organism evidence="1 2">
    <name type="scientific">Paludisphaera mucosa</name>
    <dbReference type="NCBI Taxonomy" id="3030827"/>
    <lineage>
        <taxon>Bacteria</taxon>
        <taxon>Pseudomonadati</taxon>
        <taxon>Planctomycetota</taxon>
        <taxon>Planctomycetia</taxon>
        <taxon>Isosphaerales</taxon>
        <taxon>Isosphaeraceae</taxon>
        <taxon>Paludisphaera</taxon>
    </lineage>
</organism>
<comment type="caution">
    <text evidence="1">The sequence shown here is derived from an EMBL/GenBank/DDBJ whole genome shotgun (WGS) entry which is preliminary data.</text>
</comment>
<name>A0ABT6FIX4_9BACT</name>
<evidence type="ECO:0000313" key="2">
    <source>
        <dbReference type="Proteomes" id="UP001216907"/>
    </source>
</evidence>
<evidence type="ECO:0000313" key="1">
    <source>
        <dbReference type="EMBL" id="MDG3007345.1"/>
    </source>
</evidence>
<keyword evidence="2" id="KW-1185">Reference proteome</keyword>
<dbReference type="Proteomes" id="UP001216907">
    <property type="component" value="Unassembled WGS sequence"/>
</dbReference>
<accession>A0ABT6FIX4</accession>
<reference evidence="1 2" key="1">
    <citation type="submission" date="2023-03" db="EMBL/GenBank/DDBJ databases">
        <title>Paludisphaera mucosa sp. nov. a novel planctomycete from northern fen.</title>
        <authorList>
            <person name="Ivanova A."/>
        </authorList>
    </citation>
    <scope>NUCLEOTIDE SEQUENCE [LARGE SCALE GENOMIC DNA]</scope>
    <source>
        <strain evidence="1 2">Pla2</strain>
    </source>
</reference>
<gene>
    <name evidence="1" type="ORF">PZE19_26585</name>
</gene>
<protein>
    <submittedName>
        <fullName evidence="1">Uncharacterized protein</fullName>
    </submittedName>
</protein>
<proteinExistence type="predicted"/>
<dbReference type="RefSeq" id="WP_277863626.1">
    <property type="nucleotide sequence ID" value="NZ_JARRAG010000002.1"/>
</dbReference>